<dbReference type="EMBL" id="VSRR010030002">
    <property type="protein sequence ID" value="MPC69787.1"/>
    <property type="molecule type" value="Genomic_DNA"/>
</dbReference>
<organism evidence="2 3">
    <name type="scientific">Portunus trituberculatus</name>
    <name type="common">Swimming crab</name>
    <name type="synonym">Neptunus trituberculatus</name>
    <dbReference type="NCBI Taxonomy" id="210409"/>
    <lineage>
        <taxon>Eukaryota</taxon>
        <taxon>Metazoa</taxon>
        <taxon>Ecdysozoa</taxon>
        <taxon>Arthropoda</taxon>
        <taxon>Crustacea</taxon>
        <taxon>Multicrustacea</taxon>
        <taxon>Malacostraca</taxon>
        <taxon>Eumalacostraca</taxon>
        <taxon>Eucarida</taxon>
        <taxon>Decapoda</taxon>
        <taxon>Pleocyemata</taxon>
        <taxon>Brachyura</taxon>
        <taxon>Eubrachyura</taxon>
        <taxon>Portunoidea</taxon>
        <taxon>Portunidae</taxon>
        <taxon>Portuninae</taxon>
        <taxon>Portunus</taxon>
    </lineage>
</organism>
<keyword evidence="3" id="KW-1185">Reference proteome</keyword>
<accession>A0A5B7HKL4</accession>
<comment type="caution">
    <text evidence="2">The sequence shown here is derived from an EMBL/GenBank/DDBJ whole genome shotgun (WGS) entry which is preliminary data.</text>
</comment>
<dbReference type="AlphaFoldDB" id="A0A5B7HKL4"/>
<proteinExistence type="predicted"/>
<evidence type="ECO:0000256" key="1">
    <source>
        <dbReference type="SAM" id="Phobius"/>
    </source>
</evidence>
<dbReference type="Proteomes" id="UP000324222">
    <property type="component" value="Unassembled WGS sequence"/>
</dbReference>
<evidence type="ECO:0000313" key="2">
    <source>
        <dbReference type="EMBL" id="MPC69787.1"/>
    </source>
</evidence>
<feature type="transmembrane region" description="Helical" evidence="1">
    <location>
        <begin position="6"/>
        <end position="34"/>
    </location>
</feature>
<keyword evidence="1" id="KW-0472">Membrane</keyword>
<protein>
    <submittedName>
        <fullName evidence="2">Uncharacterized protein</fullName>
    </submittedName>
</protein>
<sequence length="67" mass="7356">MKQRSYTWPLFCFLMLLKMVKIVGVVVGVVRVVVVTQGLASGDYCSLDDGVVVIVVMVVVDYDVVGF</sequence>
<gene>
    <name evidence="2" type="ORF">E2C01_064018</name>
</gene>
<keyword evidence="1" id="KW-1133">Transmembrane helix</keyword>
<evidence type="ECO:0000313" key="3">
    <source>
        <dbReference type="Proteomes" id="UP000324222"/>
    </source>
</evidence>
<keyword evidence="1" id="KW-0812">Transmembrane</keyword>
<name>A0A5B7HKL4_PORTR</name>
<reference evidence="2 3" key="1">
    <citation type="submission" date="2019-05" db="EMBL/GenBank/DDBJ databases">
        <title>Another draft genome of Portunus trituberculatus and its Hox gene families provides insights of decapod evolution.</title>
        <authorList>
            <person name="Jeong J.-H."/>
            <person name="Song I."/>
            <person name="Kim S."/>
            <person name="Choi T."/>
            <person name="Kim D."/>
            <person name="Ryu S."/>
            <person name="Kim W."/>
        </authorList>
    </citation>
    <scope>NUCLEOTIDE SEQUENCE [LARGE SCALE GENOMIC DNA]</scope>
    <source>
        <tissue evidence="2">Muscle</tissue>
    </source>
</reference>